<keyword evidence="3" id="KW-0560">Oxidoreductase</keyword>
<gene>
    <name evidence="6" type="ORF">H6G03_20855</name>
</gene>
<name>A0A926VJ56_9CYAN</name>
<organism evidence="6 7">
    <name type="scientific">Aerosakkonema funiforme FACHB-1375</name>
    <dbReference type="NCBI Taxonomy" id="2949571"/>
    <lineage>
        <taxon>Bacteria</taxon>
        <taxon>Bacillati</taxon>
        <taxon>Cyanobacteriota</taxon>
        <taxon>Cyanophyceae</taxon>
        <taxon>Oscillatoriophycideae</taxon>
        <taxon>Aerosakkonematales</taxon>
        <taxon>Aerosakkonemataceae</taxon>
        <taxon>Aerosakkonema</taxon>
    </lineage>
</organism>
<keyword evidence="7" id="KW-1185">Reference proteome</keyword>
<keyword evidence="2 5" id="KW-0479">Metal-binding</keyword>
<dbReference type="InterPro" id="IPR029024">
    <property type="entry name" value="TerB-like"/>
</dbReference>
<accession>A0A926VJ56</accession>
<sequence length="755" mass="84881">MSFTITGRVYEAESGLGIPDLIVEAFDKDFLKNDELGKALTNSDGGFEITYNEADFKGRFEHFEGNPDLFIVVKTPDSSKVLYSTEKEIRSDATENEHFEVAIPKVVLLVREVDSSGIGKQLLKILIGFAWIDGVLEPGELAFLKGLAKEKGLANDPEIKILLSAQKPVQTEEFYSWLQAYLGNSPDDKIFHELYESLNSLIYIEGGLNQPEKQHLQAIDTLDSAPPETRQKALERRFMSIFLDHKFLENLAHTQQISPSDRATKVSGYYAGVPQGILSRFSAIANTPAIAKDPTKLYLTDNFAPIKEEISIENLAIIGELPWYLSGMFLRNGPNPQFPPVGLYHWFDGDGMLHGVRIVNGKASYRNRYIRTDGFVLEETQKQAIWPGLLNLPRFDAPYGLMMKNPANMSCAWHAGKLLTLWEVGAPHLMSLPELETLGRHNFGGKLTSAMCARPKVDPATGEMMFYSTSPIAPPYLEYSIVSADGELVQTVPIDLPEPVMMPDFAITEHYTIFLDMPLKFKPMRSAAGEIPIEFDRDRKSRIGILPRHGNNESIRWFTIPNCAIFHVANAYEEDSEVILIANRMDYCNFFVPNYNQNGEVLNFDLETLKMCRWRINLTTGAVKEEIIDNVPSDFPGINDRLTGRRTRYVYASRVALYAKPKPLFDALIKYDLETGSSQVHEFGKGRFGGDSTFAPLPGGNAEDDGWLLTFVWDDTTKQSELVVIDARNFTGEPTARVIMPQRVPYGFHSIWIPS</sequence>
<evidence type="ECO:0000256" key="5">
    <source>
        <dbReference type="PIRSR" id="PIRSR604294-1"/>
    </source>
</evidence>
<evidence type="ECO:0000256" key="3">
    <source>
        <dbReference type="ARBA" id="ARBA00023002"/>
    </source>
</evidence>
<dbReference type="InterPro" id="IPR004294">
    <property type="entry name" value="Carotenoid_Oase"/>
</dbReference>
<evidence type="ECO:0000256" key="1">
    <source>
        <dbReference type="ARBA" id="ARBA00006787"/>
    </source>
</evidence>
<comment type="cofactor">
    <cofactor evidence="5">
        <name>Fe(2+)</name>
        <dbReference type="ChEBI" id="CHEBI:29033"/>
    </cofactor>
    <text evidence="5">Binds 1 Fe(2+) ion per subunit.</text>
</comment>
<evidence type="ECO:0000313" key="6">
    <source>
        <dbReference type="EMBL" id="MBD2183479.1"/>
    </source>
</evidence>
<dbReference type="PANTHER" id="PTHR10543">
    <property type="entry name" value="BETA-CAROTENE DIOXYGENASE"/>
    <property type="match status" value="1"/>
</dbReference>
<keyword evidence="4 5" id="KW-0408">Iron</keyword>
<dbReference type="RefSeq" id="WP_190467879.1">
    <property type="nucleotide sequence ID" value="NZ_JACJPW010000056.1"/>
</dbReference>
<comment type="similarity">
    <text evidence="1">Belongs to the carotenoid oxygenase family.</text>
</comment>
<dbReference type="PANTHER" id="PTHR10543:SF89">
    <property type="entry name" value="CAROTENOID 9,10(9',10')-CLEAVAGE DIOXYGENASE 1"/>
    <property type="match status" value="1"/>
</dbReference>
<dbReference type="GO" id="GO:0046872">
    <property type="term" value="F:metal ion binding"/>
    <property type="evidence" value="ECO:0007669"/>
    <property type="project" value="UniProtKB-KW"/>
</dbReference>
<feature type="binding site" evidence="5">
    <location>
        <position position="749"/>
    </location>
    <ligand>
        <name>Fe cation</name>
        <dbReference type="ChEBI" id="CHEBI:24875"/>
        <note>catalytic</note>
    </ligand>
</feature>
<dbReference type="GO" id="GO:0016121">
    <property type="term" value="P:carotene catabolic process"/>
    <property type="evidence" value="ECO:0007669"/>
    <property type="project" value="TreeGrafter"/>
</dbReference>
<evidence type="ECO:0000256" key="4">
    <source>
        <dbReference type="ARBA" id="ARBA00023004"/>
    </source>
</evidence>
<proteinExistence type="inferred from homology"/>
<reference evidence="6" key="1">
    <citation type="journal article" date="2015" name="ISME J.">
        <title>Draft Genome Sequence of Streptomyces incarnatus NRRL8089, which Produces the Nucleoside Antibiotic Sinefungin.</title>
        <authorList>
            <person name="Oshima K."/>
            <person name="Hattori M."/>
            <person name="Shimizu H."/>
            <person name="Fukuda K."/>
            <person name="Nemoto M."/>
            <person name="Inagaki K."/>
            <person name="Tamura T."/>
        </authorList>
    </citation>
    <scope>NUCLEOTIDE SEQUENCE</scope>
    <source>
        <strain evidence="6">FACHB-1375</strain>
    </source>
</reference>
<reference evidence="6" key="2">
    <citation type="submission" date="2020-08" db="EMBL/GenBank/DDBJ databases">
        <authorList>
            <person name="Chen M."/>
            <person name="Teng W."/>
            <person name="Zhao L."/>
            <person name="Hu C."/>
            <person name="Zhou Y."/>
            <person name="Han B."/>
            <person name="Song L."/>
            <person name="Shu W."/>
        </authorList>
    </citation>
    <scope>NUCLEOTIDE SEQUENCE</scope>
    <source>
        <strain evidence="6">FACHB-1375</strain>
    </source>
</reference>
<dbReference type="SUPFAM" id="SSF158682">
    <property type="entry name" value="TerB-like"/>
    <property type="match status" value="1"/>
</dbReference>
<comment type="caution">
    <text evidence="6">The sequence shown here is derived from an EMBL/GenBank/DDBJ whole genome shotgun (WGS) entry which is preliminary data.</text>
</comment>
<dbReference type="AlphaFoldDB" id="A0A926VJ56"/>
<dbReference type="EMBL" id="JACJPW010000056">
    <property type="protein sequence ID" value="MBD2183479.1"/>
    <property type="molecule type" value="Genomic_DNA"/>
</dbReference>
<dbReference type="GO" id="GO:0010436">
    <property type="term" value="F:carotenoid dioxygenase activity"/>
    <property type="evidence" value="ECO:0007669"/>
    <property type="project" value="TreeGrafter"/>
</dbReference>
<evidence type="ECO:0000256" key="2">
    <source>
        <dbReference type="ARBA" id="ARBA00022723"/>
    </source>
</evidence>
<feature type="binding site" evidence="5">
    <location>
        <position position="567"/>
    </location>
    <ligand>
        <name>Fe cation</name>
        <dbReference type="ChEBI" id="CHEBI:24875"/>
        <note>catalytic</note>
    </ligand>
</feature>
<dbReference type="Pfam" id="PF03055">
    <property type="entry name" value="RPE65"/>
    <property type="match status" value="1"/>
</dbReference>
<protein>
    <submittedName>
        <fullName evidence="6">Carotenoid oxygenase family protein</fullName>
    </submittedName>
</protein>
<evidence type="ECO:0000313" key="7">
    <source>
        <dbReference type="Proteomes" id="UP000641646"/>
    </source>
</evidence>
<dbReference type="Proteomes" id="UP000641646">
    <property type="component" value="Unassembled WGS sequence"/>
</dbReference>